<proteinExistence type="predicted"/>
<comment type="caution">
    <text evidence="2">The sequence shown here is derived from an EMBL/GenBank/DDBJ whole genome shotgun (WGS) entry which is preliminary data.</text>
</comment>
<dbReference type="Pfam" id="PF15800">
    <property type="entry name" value="CiPC"/>
    <property type="match status" value="1"/>
</dbReference>
<sequence length="163" mass="16696">MPSEELSLPAEDKVDGVAVAAGPVKASVHSSKGGHTGESRKMAKGSGQAATESGHLASEGEKDSGFSDVSSEYLSTMEQTDSEDQPPSDSLHRLPKWPTRAPPPKAPGGLVAGGAFPGLTPVYIVKNVILKQVAFAAPGGLGLLSARGRSRDPFSSLPLSPPL</sequence>
<organism evidence="2 3">
    <name type="scientific">Phrynocephalus forsythii</name>
    <dbReference type="NCBI Taxonomy" id="171643"/>
    <lineage>
        <taxon>Eukaryota</taxon>
        <taxon>Metazoa</taxon>
        <taxon>Chordata</taxon>
        <taxon>Craniata</taxon>
        <taxon>Vertebrata</taxon>
        <taxon>Euteleostomi</taxon>
        <taxon>Lepidosauria</taxon>
        <taxon>Squamata</taxon>
        <taxon>Bifurcata</taxon>
        <taxon>Unidentata</taxon>
        <taxon>Episquamata</taxon>
        <taxon>Toxicofera</taxon>
        <taxon>Iguania</taxon>
        <taxon>Acrodonta</taxon>
        <taxon>Agamidae</taxon>
        <taxon>Agaminae</taxon>
        <taxon>Phrynocephalus</taxon>
    </lineage>
</organism>
<feature type="region of interest" description="Disordered" evidence="1">
    <location>
        <begin position="144"/>
        <end position="163"/>
    </location>
</feature>
<evidence type="ECO:0000313" key="2">
    <source>
        <dbReference type="EMBL" id="KAJ7304394.1"/>
    </source>
</evidence>
<evidence type="ECO:0000313" key="3">
    <source>
        <dbReference type="Proteomes" id="UP001142489"/>
    </source>
</evidence>
<dbReference type="GO" id="GO:0042754">
    <property type="term" value="P:negative regulation of circadian rhythm"/>
    <property type="evidence" value="ECO:0007669"/>
    <property type="project" value="InterPro"/>
</dbReference>
<gene>
    <name evidence="2" type="ORF">JRQ81_011950</name>
</gene>
<dbReference type="GO" id="GO:0045892">
    <property type="term" value="P:negative regulation of DNA-templated transcription"/>
    <property type="evidence" value="ECO:0007669"/>
    <property type="project" value="InterPro"/>
</dbReference>
<dbReference type="PANTHER" id="PTHR34648:SF1">
    <property type="entry name" value="CLOCK-INTERACTING PACEMAKER"/>
    <property type="match status" value="1"/>
</dbReference>
<dbReference type="GO" id="GO:0005634">
    <property type="term" value="C:nucleus"/>
    <property type="evidence" value="ECO:0007669"/>
    <property type="project" value="TreeGrafter"/>
</dbReference>
<dbReference type="Proteomes" id="UP001142489">
    <property type="component" value="Unassembled WGS sequence"/>
</dbReference>
<dbReference type="PANTHER" id="PTHR34648">
    <property type="entry name" value="CLOCK-INTERACTING PACEMAKER"/>
    <property type="match status" value="1"/>
</dbReference>
<reference evidence="2" key="1">
    <citation type="journal article" date="2023" name="DNA Res.">
        <title>Chromosome-level genome assembly of Phrynocephalus forsythii using third-generation DNA sequencing and Hi-C analysis.</title>
        <authorList>
            <person name="Qi Y."/>
            <person name="Zhao W."/>
            <person name="Zhao Y."/>
            <person name="Niu C."/>
            <person name="Cao S."/>
            <person name="Zhang Y."/>
        </authorList>
    </citation>
    <scope>NUCLEOTIDE SEQUENCE</scope>
    <source>
        <tissue evidence="2">Muscle</tissue>
    </source>
</reference>
<evidence type="ECO:0000256" key="1">
    <source>
        <dbReference type="SAM" id="MobiDB-lite"/>
    </source>
</evidence>
<protein>
    <submittedName>
        <fullName evidence="2">Uncharacterized protein</fullName>
    </submittedName>
</protein>
<feature type="compositionally biased region" description="Polar residues" evidence="1">
    <location>
        <begin position="67"/>
        <end position="79"/>
    </location>
</feature>
<dbReference type="OrthoDB" id="9398251at2759"/>
<dbReference type="EMBL" id="JAPFRF010000023">
    <property type="protein sequence ID" value="KAJ7304394.1"/>
    <property type="molecule type" value="Genomic_DNA"/>
</dbReference>
<dbReference type="AlphaFoldDB" id="A0A9Q1AQL1"/>
<feature type="region of interest" description="Disordered" evidence="1">
    <location>
        <begin position="21"/>
        <end position="109"/>
    </location>
</feature>
<accession>A0A9Q1AQL1</accession>
<name>A0A9Q1AQL1_9SAUR</name>
<keyword evidence="3" id="KW-1185">Reference proteome</keyword>
<dbReference type="InterPro" id="IPR031602">
    <property type="entry name" value="CIPC"/>
</dbReference>